<feature type="active site" description="Proton acceptor; via imino nitrogen" evidence="3">
    <location>
        <position position="2"/>
    </location>
</feature>
<dbReference type="NCBIfam" id="NF002571">
    <property type="entry name" value="PRK02220.1"/>
    <property type="match status" value="1"/>
</dbReference>
<dbReference type="InterPro" id="IPR014347">
    <property type="entry name" value="Tautomerase/MIF_sf"/>
</dbReference>
<dbReference type="Gene3D" id="3.30.429.10">
    <property type="entry name" value="Macrophage Migration Inhibitory Factor"/>
    <property type="match status" value="1"/>
</dbReference>
<accession>A0A8J3FTW4</accession>
<dbReference type="InterPro" id="IPR004370">
    <property type="entry name" value="4-OT-like_dom"/>
</dbReference>
<dbReference type="Pfam" id="PF01361">
    <property type="entry name" value="Tautomerase"/>
    <property type="match status" value="1"/>
</dbReference>
<dbReference type="EMBL" id="BMMK01000007">
    <property type="protein sequence ID" value="GGM50006.1"/>
    <property type="molecule type" value="Genomic_DNA"/>
</dbReference>
<dbReference type="RefSeq" id="WP_189056420.1">
    <property type="nucleotide sequence ID" value="NZ_BMMK01000007.1"/>
</dbReference>
<evidence type="ECO:0000313" key="6">
    <source>
        <dbReference type="EMBL" id="GGM50006.1"/>
    </source>
</evidence>
<dbReference type="EC" id="5.3.2.-" evidence="4"/>
<reference evidence="6" key="1">
    <citation type="journal article" date="2014" name="Int. J. Syst. Evol. Microbiol.">
        <title>Complete genome sequence of Corynebacterium casei LMG S-19264T (=DSM 44701T), isolated from a smear-ripened cheese.</title>
        <authorList>
            <consortium name="US DOE Joint Genome Institute (JGI-PGF)"/>
            <person name="Walter F."/>
            <person name="Albersmeier A."/>
            <person name="Kalinowski J."/>
            <person name="Ruckert C."/>
        </authorList>
    </citation>
    <scope>NUCLEOTIDE SEQUENCE</scope>
    <source>
        <strain evidence="6">CGMCC 4.5737</strain>
    </source>
</reference>
<dbReference type="InterPro" id="IPR018191">
    <property type="entry name" value="4-OT"/>
</dbReference>
<evidence type="ECO:0000313" key="7">
    <source>
        <dbReference type="Proteomes" id="UP000637578"/>
    </source>
</evidence>
<feature type="domain" description="4-oxalocrotonate tautomerase-like" evidence="5">
    <location>
        <begin position="2"/>
        <end position="57"/>
    </location>
</feature>
<comment type="caution">
    <text evidence="6">The sequence shown here is derived from an EMBL/GenBank/DDBJ whole genome shotgun (WGS) entry which is preliminary data.</text>
</comment>
<reference evidence="6" key="2">
    <citation type="submission" date="2020-09" db="EMBL/GenBank/DDBJ databases">
        <authorList>
            <person name="Sun Q."/>
            <person name="Zhou Y."/>
        </authorList>
    </citation>
    <scope>NUCLEOTIDE SEQUENCE</scope>
    <source>
        <strain evidence="6">CGMCC 4.5737</strain>
    </source>
</reference>
<dbReference type="NCBIfam" id="TIGR00013">
    <property type="entry name" value="taut"/>
    <property type="match status" value="1"/>
</dbReference>
<dbReference type="PANTHER" id="PTHR35530">
    <property type="entry name" value="TAUTOMERASE-RELATED"/>
    <property type="match status" value="1"/>
</dbReference>
<dbReference type="Proteomes" id="UP000637578">
    <property type="component" value="Unassembled WGS sequence"/>
</dbReference>
<keyword evidence="2 4" id="KW-0413">Isomerase</keyword>
<protein>
    <recommendedName>
        <fullName evidence="4">Tautomerase</fullName>
        <ecNumber evidence="4">5.3.2.-</ecNumber>
    </recommendedName>
</protein>
<evidence type="ECO:0000256" key="4">
    <source>
        <dbReference type="RuleBase" id="RU362032"/>
    </source>
</evidence>
<dbReference type="PANTHER" id="PTHR35530:SF1">
    <property type="entry name" value="2-HYDROXYMUCONATE TAUTOMERASE"/>
    <property type="match status" value="1"/>
</dbReference>
<dbReference type="AlphaFoldDB" id="A0A8J3FTW4"/>
<evidence type="ECO:0000259" key="5">
    <source>
        <dbReference type="Pfam" id="PF01361"/>
    </source>
</evidence>
<proteinExistence type="inferred from homology"/>
<dbReference type="GO" id="GO:0016853">
    <property type="term" value="F:isomerase activity"/>
    <property type="evidence" value="ECO:0007669"/>
    <property type="project" value="UniProtKB-UniRule"/>
</dbReference>
<organism evidence="6 7">
    <name type="scientific">Longimycelium tulufanense</name>
    <dbReference type="NCBI Taxonomy" id="907463"/>
    <lineage>
        <taxon>Bacteria</taxon>
        <taxon>Bacillati</taxon>
        <taxon>Actinomycetota</taxon>
        <taxon>Actinomycetes</taxon>
        <taxon>Pseudonocardiales</taxon>
        <taxon>Pseudonocardiaceae</taxon>
        <taxon>Longimycelium</taxon>
    </lineage>
</organism>
<evidence type="ECO:0000256" key="1">
    <source>
        <dbReference type="ARBA" id="ARBA00006723"/>
    </source>
</evidence>
<evidence type="ECO:0000256" key="3">
    <source>
        <dbReference type="PIRSR" id="PIRSR618191-1"/>
    </source>
</evidence>
<dbReference type="SUPFAM" id="SSF55331">
    <property type="entry name" value="Tautomerase/MIF"/>
    <property type="match status" value="1"/>
</dbReference>
<keyword evidence="7" id="KW-1185">Reference proteome</keyword>
<comment type="similarity">
    <text evidence="1 4">Belongs to the 4-oxalocrotonate tautomerase family.</text>
</comment>
<name>A0A8J3FTW4_9PSEU</name>
<sequence>MPLIRVSMFPGRTEEQKRELVAELTEAFLRTCGGKREGVWVVIDEVPREHWAVGGRLSSEPRDS</sequence>
<gene>
    <name evidence="6" type="ORF">GCM10012275_21120</name>
</gene>
<evidence type="ECO:0000256" key="2">
    <source>
        <dbReference type="ARBA" id="ARBA00023235"/>
    </source>
</evidence>